<dbReference type="FunFam" id="2.60.120.650:FF:000029">
    <property type="entry name" value="lysine-specific demethylase JMJ30"/>
    <property type="match status" value="1"/>
</dbReference>
<dbReference type="EMBL" id="CM035444">
    <property type="protein sequence ID" value="KAH7276963.1"/>
    <property type="molecule type" value="Genomic_DNA"/>
</dbReference>
<proteinExistence type="inferred from homology"/>
<sequence length="435" mass="49532">MEEQQVVEQVRCLGGFEYVKLAEKAAKGDEFAAEAAHEMAWEQLHCGPWHDVDHAWRDAYALSCLRLAAHRIHDALRLLDMGLLMGGPLLKPHLQSAIAELHIEHQQHQQQRELPGENVLRSERLHDPSLAERDINPSAHVFNSIVECGTVKCNEAVSSMVCLRSEHQNKLQAATSCNRLSQVQDITLPHGSLSHEIVCKKSLISMEDFLCNHFISDLPVIITDAITHWPAMDRWKDLDYFKSTFGHRTVPVEVGEHYLASGWKQELMSMDELIQRFESSTGCPSERPYLAQHPLFEQIPELREDIVIPDYCVATGGEIKAVNAWFGPSGTVTPLHHDPHHNLLTQVVGKKYVRLYNPAESCGLYPFSESMLSNSSQIDLDNPDYVKFPLAEQLPYMDCILEQGEMLYIPPKWWHYVKSLTLSFSVSFWWSAMEE</sequence>
<evidence type="ECO:0000259" key="9">
    <source>
        <dbReference type="PROSITE" id="PS51184"/>
    </source>
</evidence>
<dbReference type="OMA" id="THWPART"/>
<dbReference type="PANTHER" id="PTHR12461">
    <property type="entry name" value="HYPOXIA-INDUCIBLE FACTOR 1 ALPHA INHIBITOR-RELATED"/>
    <property type="match status" value="1"/>
</dbReference>
<dbReference type="Pfam" id="PF24472">
    <property type="entry name" value="ARM_KDM8_N"/>
    <property type="match status" value="1"/>
</dbReference>
<dbReference type="AlphaFoldDB" id="A0A8T2Q023"/>
<feature type="domain" description="JmjC" evidence="9">
    <location>
        <begin position="288"/>
        <end position="435"/>
    </location>
</feature>
<dbReference type="Proteomes" id="UP000825935">
    <property type="component" value="Chromosome 39"/>
</dbReference>
<evidence type="ECO:0000256" key="8">
    <source>
        <dbReference type="ARBA" id="ARBA00023242"/>
    </source>
</evidence>
<keyword evidence="4" id="KW-0479">Metal-binding</keyword>
<accession>A0A8T2Q023</accession>
<dbReference type="GO" id="GO:0005634">
    <property type="term" value="C:nucleus"/>
    <property type="evidence" value="ECO:0007669"/>
    <property type="project" value="UniProtKB-SubCell"/>
</dbReference>
<evidence type="ECO:0000256" key="7">
    <source>
        <dbReference type="ARBA" id="ARBA00023004"/>
    </source>
</evidence>
<dbReference type="SUPFAM" id="SSF51197">
    <property type="entry name" value="Clavaminate synthase-like"/>
    <property type="match status" value="1"/>
</dbReference>
<keyword evidence="5" id="KW-0223">Dioxygenase</keyword>
<dbReference type="InterPro" id="IPR056520">
    <property type="entry name" value="ARM_KDM8_N"/>
</dbReference>
<name>A0A8T2Q023_CERRI</name>
<dbReference type="PROSITE" id="PS51184">
    <property type="entry name" value="JMJC"/>
    <property type="match status" value="1"/>
</dbReference>
<evidence type="ECO:0000256" key="2">
    <source>
        <dbReference type="ARBA" id="ARBA00004123"/>
    </source>
</evidence>
<keyword evidence="7" id="KW-0408">Iron</keyword>
<comment type="cofactor">
    <cofactor evidence="1">
        <name>Fe(2+)</name>
        <dbReference type="ChEBI" id="CHEBI:29033"/>
    </cofactor>
</comment>
<dbReference type="GO" id="GO:0046872">
    <property type="term" value="F:metal ion binding"/>
    <property type="evidence" value="ECO:0007669"/>
    <property type="project" value="UniProtKB-KW"/>
</dbReference>
<dbReference type="InterPro" id="IPR003347">
    <property type="entry name" value="JmjC_dom"/>
</dbReference>
<comment type="caution">
    <text evidence="10">The sequence shown here is derived from an EMBL/GenBank/DDBJ whole genome shotgun (WGS) entry which is preliminary data.</text>
</comment>
<organism evidence="10 11">
    <name type="scientific">Ceratopteris richardii</name>
    <name type="common">Triangle waterfern</name>
    <dbReference type="NCBI Taxonomy" id="49495"/>
    <lineage>
        <taxon>Eukaryota</taxon>
        <taxon>Viridiplantae</taxon>
        <taxon>Streptophyta</taxon>
        <taxon>Embryophyta</taxon>
        <taxon>Tracheophyta</taxon>
        <taxon>Polypodiopsida</taxon>
        <taxon>Polypodiidae</taxon>
        <taxon>Polypodiales</taxon>
        <taxon>Pteridineae</taxon>
        <taxon>Pteridaceae</taxon>
        <taxon>Parkerioideae</taxon>
        <taxon>Ceratopteris</taxon>
    </lineage>
</organism>
<protein>
    <recommendedName>
        <fullName evidence="9">JmjC domain-containing protein</fullName>
    </recommendedName>
</protein>
<dbReference type="Pfam" id="PF13621">
    <property type="entry name" value="Cupin_8"/>
    <property type="match status" value="1"/>
</dbReference>
<evidence type="ECO:0000313" key="11">
    <source>
        <dbReference type="Proteomes" id="UP000825935"/>
    </source>
</evidence>
<comment type="subcellular location">
    <subcellularLocation>
        <location evidence="2">Nucleus</location>
    </subcellularLocation>
</comment>
<gene>
    <name evidence="10" type="ORF">KP509_39G028400</name>
</gene>
<dbReference type="OrthoDB" id="47172at2759"/>
<reference evidence="10" key="1">
    <citation type="submission" date="2021-08" db="EMBL/GenBank/DDBJ databases">
        <title>WGS assembly of Ceratopteris richardii.</title>
        <authorList>
            <person name="Marchant D.B."/>
            <person name="Chen G."/>
            <person name="Jenkins J."/>
            <person name="Shu S."/>
            <person name="Leebens-Mack J."/>
            <person name="Grimwood J."/>
            <person name="Schmutz J."/>
            <person name="Soltis P."/>
            <person name="Soltis D."/>
            <person name="Chen Z.-H."/>
        </authorList>
    </citation>
    <scope>NUCLEOTIDE SEQUENCE</scope>
    <source>
        <strain evidence="10">Whitten #5841</strain>
        <tissue evidence="10">Leaf</tissue>
    </source>
</reference>
<dbReference type="SMART" id="SM00558">
    <property type="entry name" value="JmjC"/>
    <property type="match status" value="1"/>
</dbReference>
<dbReference type="GO" id="GO:0051213">
    <property type="term" value="F:dioxygenase activity"/>
    <property type="evidence" value="ECO:0007669"/>
    <property type="project" value="UniProtKB-KW"/>
</dbReference>
<keyword evidence="11" id="KW-1185">Reference proteome</keyword>
<dbReference type="InterPro" id="IPR041667">
    <property type="entry name" value="Cupin_8"/>
</dbReference>
<comment type="similarity">
    <text evidence="3">Belongs to the JARID1 histone demethylase family.</text>
</comment>
<dbReference type="Gene3D" id="2.60.120.650">
    <property type="entry name" value="Cupin"/>
    <property type="match status" value="1"/>
</dbReference>
<evidence type="ECO:0000313" key="10">
    <source>
        <dbReference type="EMBL" id="KAH7276963.1"/>
    </source>
</evidence>
<keyword evidence="8" id="KW-0539">Nucleus</keyword>
<evidence type="ECO:0000256" key="6">
    <source>
        <dbReference type="ARBA" id="ARBA00023002"/>
    </source>
</evidence>
<keyword evidence="6" id="KW-0560">Oxidoreductase</keyword>
<evidence type="ECO:0000256" key="1">
    <source>
        <dbReference type="ARBA" id="ARBA00001954"/>
    </source>
</evidence>
<evidence type="ECO:0000256" key="4">
    <source>
        <dbReference type="ARBA" id="ARBA00022723"/>
    </source>
</evidence>
<evidence type="ECO:0000256" key="3">
    <source>
        <dbReference type="ARBA" id="ARBA00006801"/>
    </source>
</evidence>
<evidence type="ECO:0000256" key="5">
    <source>
        <dbReference type="ARBA" id="ARBA00022964"/>
    </source>
</evidence>
<dbReference type="PANTHER" id="PTHR12461:SF105">
    <property type="entry name" value="HYPOXIA-INDUCIBLE FACTOR 1-ALPHA INHIBITOR"/>
    <property type="match status" value="1"/>
</dbReference>